<evidence type="ECO:0000256" key="3">
    <source>
        <dbReference type="ARBA" id="ARBA00022989"/>
    </source>
</evidence>
<dbReference type="PRINTS" id="PR00237">
    <property type="entry name" value="GPCRRHODOPSN"/>
</dbReference>
<keyword evidence="11" id="KW-1185">Reference proteome</keyword>
<dbReference type="InterPro" id="IPR017452">
    <property type="entry name" value="GPCR_Rhodpsn_7TM"/>
</dbReference>
<keyword evidence="5 9" id="KW-0472">Membrane</keyword>
<dbReference type="InParanoid" id="A0A6P8ILP7"/>
<accession>A0A6P8ILP7</accession>
<dbReference type="GeneID" id="116302525"/>
<dbReference type="KEGG" id="aten:116302525"/>
<dbReference type="Pfam" id="PF00001">
    <property type="entry name" value="7tm_1"/>
    <property type="match status" value="1"/>
</dbReference>
<keyword evidence="7 8" id="KW-0807">Transducer</keyword>
<gene>
    <name evidence="12" type="primary">LOC116302525</name>
</gene>
<dbReference type="OrthoDB" id="5962705at2759"/>
<dbReference type="FunFam" id="1.20.1070.10:FF:000291">
    <property type="entry name" value="Predicted protein"/>
    <property type="match status" value="1"/>
</dbReference>
<feature type="transmembrane region" description="Helical" evidence="9">
    <location>
        <begin position="35"/>
        <end position="59"/>
    </location>
</feature>
<dbReference type="Gene3D" id="1.20.1070.10">
    <property type="entry name" value="Rhodopsin 7-helix transmembrane proteins"/>
    <property type="match status" value="1"/>
</dbReference>
<reference evidence="12" key="1">
    <citation type="submission" date="2025-08" db="UniProtKB">
        <authorList>
            <consortium name="RefSeq"/>
        </authorList>
    </citation>
    <scope>IDENTIFICATION</scope>
    <source>
        <tissue evidence="12">Tentacle</tissue>
    </source>
</reference>
<dbReference type="PROSITE" id="PS00237">
    <property type="entry name" value="G_PROTEIN_RECEP_F1_1"/>
    <property type="match status" value="1"/>
</dbReference>
<dbReference type="GO" id="GO:0004930">
    <property type="term" value="F:G protein-coupled receptor activity"/>
    <property type="evidence" value="ECO:0007669"/>
    <property type="project" value="UniProtKB-KW"/>
</dbReference>
<feature type="transmembrane region" description="Helical" evidence="9">
    <location>
        <begin position="257"/>
        <end position="275"/>
    </location>
</feature>
<dbReference type="Proteomes" id="UP000515163">
    <property type="component" value="Unplaced"/>
</dbReference>
<organism evidence="11 12">
    <name type="scientific">Actinia tenebrosa</name>
    <name type="common">Australian red waratah sea anemone</name>
    <dbReference type="NCBI Taxonomy" id="6105"/>
    <lineage>
        <taxon>Eukaryota</taxon>
        <taxon>Metazoa</taxon>
        <taxon>Cnidaria</taxon>
        <taxon>Anthozoa</taxon>
        <taxon>Hexacorallia</taxon>
        <taxon>Actiniaria</taxon>
        <taxon>Actiniidae</taxon>
        <taxon>Actinia</taxon>
    </lineage>
</organism>
<feature type="transmembrane region" description="Helical" evidence="9">
    <location>
        <begin position="157"/>
        <end position="175"/>
    </location>
</feature>
<dbReference type="PANTHER" id="PTHR45695:SF9">
    <property type="entry name" value="LEUCOKININ RECEPTOR"/>
    <property type="match status" value="1"/>
</dbReference>
<evidence type="ECO:0000256" key="2">
    <source>
        <dbReference type="ARBA" id="ARBA00022692"/>
    </source>
</evidence>
<evidence type="ECO:0000256" key="6">
    <source>
        <dbReference type="ARBA" id="ARBA00023170"/>
    </source>
</evidence>
<dbReference type="SMART" id="SM01381">
    <property type="entry name" value="7TM_GPCR_Srsx"/>
    <property type="match status" value="1"/>
</dbReference>
<dbReference type="AlphaFoldDB" id="A0A6P8ILP7"/>
<evidence type="ECO:0000256" key="8">
    <source>
        <dbReference type="RuleBase" id="RU000688"/>
    </source>
</evidence>
<evidence type="ECO:0000259" key="10">
    <source>
        <dbReference type="PROSITE" id="PS50262"/>
    </source>
</evidence>
<dbReference type="GO" id="GO:0005886">
    <property type="term" value="C:plasma membrane"/>
    <property type="evidence" value="ECO:0007669"/>
    <property type="project" value="TreeGrafter"/>
</dbReference>
<feature type="transmembrane region" description="Helical" evidence="9">
    <location>
        <begin position="304"/>
        <end position="323"/>
    </location>
</feature>
<dbReference type="CDD" id="cd00637">
    <property type="entry name" value="7tm_classA_rhodopsin-like"/>
    <property type="match status" value="1"/>
</dbReference>
<keyword evidence="2 8" id="KW-0812">Transmembrane</keyword>
<evidence type="ECO:0000256" key="5">
    <source>
        <dbReference type="ARBA" id="ARBA00023136"/>
    </source>
</evidence>
<keyword evidence="3 9" id="KW-1133">Transmembrane helix</keyword>
<name>A0A6P8ILP7_ACTTE</name>
<dbReference type="PROSITE" id="PS50262">
    <property type="entry name" value="G_PROTEIN_RECEP_F1_2"/>
    <property type="match status" value="1"/>
</dbReference>
<evidence type="ECO:0000256" key="7">
    <source>
        <dbReference type="ARBA" id="ARBA00023224"/>
    </source>
</evidence>
<evidence type="ECO:0000256" key="1">
    <source>
        <dbReference type="ARBA" id="ARBA00004141"/>
    </source>
</evidence>
<protein>
    <submittedName>
        <fullName evidence="12">Neuromedin-K receptor-like</fullName>
    </submittedName>
</protein>
<comment type="similarity">
    <text evidence="8">Belongs to the G-protein coupled receptor 1 family.</text>
</comment>
<feature type="domain" description="G-protein coupled receptors family 1 profile" evidence="10">
    <location>
        <begin position="51"/>
        <end position="320"/>
    </location>
</feature>
<dbReference type="FunCoup" id="A0A6P8ILP7">
    <property type="interactions" value="2156"/>
</dbReference>
<keyword evidence="4 8" id="KW-0297">G-protein coupled receptor</keyword>
<dbReference type="SUPFAM" id="SSF81321">
    <property type="entry name" value="Family A G protein-coupled receptor-like"/>
    <property type="match status" value="1"/>
</dbReference>
<dbReference type="InterPro" id="IPR000276">
    <property type="entry name" value="GPCR_Rhodpsn"/>
</dbReference>
<keyword evidence="6 8" id="KW-0675">Receptor</keyword>
<proteinExistence type="inferred from homology"/>
<sequence>MNVTSNYLCFTHSLRNTTGTLHPKSWITSQEVSRIAFTVCYSILLFLAVVGNVFVVVIVCKNRRMQTNINFLIANMAVSDLTGSLVSIPRFISLNINNSSEWSVPGLLAEILCKTCPFIRDVSISVSIESMVVIAIDRFFAVVYPLKSKPRVTRLRWVLPIIWLVAMAPFSLYFVTFKIGYCKGKAFCIFSWPSIFDRAQVHHIYFLVTIVILFFIIPFAIVSVLHSFIVWKMKHRCIPGEQLCEQETRSQKSNSNIIKMAIVIVLSFFVCWFPYHTLTFFEVFVWKGYQKKSAPSFHSFTSDILTFISYISLAINPLICFVFSSNYRNCLKKLFPFSLFLFNKASAINVKTQRTAATHSQEMTNCNR</sequence>
<dbReference type="PANTHER" id="PTHR45695">
    <property type="entry name" value="LEUCOKININ RECEPTOR-RELATED"/>
    <property type="match status" value="1"/>
</dbReference>
<evidence type="ECO:0000313" key="12">
    <source>
        <dbReference type="RefSeq" id="XP_031567707.1"/>
    </source>
</evidence>
<evidence type="ECO:0000256" key="4">
    <source>
        <dbReference type="ARBA" id="ARBA00023040"/>
    </source>
</evidence>
<comment type="subcellular location">
    <subcellularLocation>
        <location evidence="1">Membrane</location>
        <topology evidence="1">Multi-pass membrane protein</topology>
    </subcellularLocation>
</comment>
<evidence type="ECO:0000256" key="9">
    <source>
        <dbReference type="SAM" id="Phobius"/>
    </source>
</evidence>
<evidence type="ECO:0000313" key="11">
    <source>
        <dbReference type="Proteomes" id="UP000515163"/>
    </source>
</evidence>
<feature type="transmembrane region" description="Helical" evidence="9">
    <location>
        <begin position="204"/>
        <end position="231"/>
    </location>
</feature>
<dbReference type="RefSeq" id="XP_031567707.1">
    <property type="nucleotide sequence ID" value="XM_031711847.1"/>
</dbReference>